<organism evidence="2 3">
    <name type="scientific">Candidatus Sulfotelmatobacter kueseliae</name>
    <dbReference type="NCBI Taxonomy" id="2042962"/>
    <lineage>
        <taxon>Bacteria</taxon>
        <taxon>Pseudomonadati</taxon>
        <taxon>Acidobacteriota</taxon>
        <taxon>Terriglobia</taxon>
        <taxon>Terriglobales</taxon>
        <taxon>Candidatus Korobacteraceae</taxon>
        <taxon>Candidatus Sulfotelmatobacter</taxon>
    </lineage>
</organism>
<proteinExistence type="predicted"/>
<feature type="region of interest" description="Disordered" evidence="1">
    <location>
        <begin position="95"/>
        <end position="125"/>
    </location>
</feature>
<feature type="compositionally biased region" description="Basic and acidic residues" evidence="1">
    <location>
        <begin position="95"/>
        <end position="105"/>
    </location>
</feature>
<dbReference type="InterPro" id="IPR038573">
    <property type="entry name" value="BrnT_sf"/>
</dbReference>
<dbReference type="AlphaFoldDB" id="A0A2U3KDY0"/>
<evidence type="ECO:0000313" key="2">
    <source>
        <dbReference type="EMBL" id="SPF37885.1"/>
    </source>
</evidence>
<dbReference type="InterPro" id="IPR007460">
    <property type="entry name" value="BrnT_toxin"/>
</dbReference>
<reference evidence="3" key="1">
    <citation type="submission" date="2018-02" db="EMBL/GenBank/DDBJ databases">
        <authorList>
            <person name="Hausmann B."/>
        </authorList>
    </citation>
    <scope>NUCLEOTIDE SEQUENCE [LARGE SCALE GENOMIC DNA]</scope>
    <source>
        <strain evidence="3">Peat soil MAG SbA1</strain>
    </source>
</reference>
<dbReference type="Gene3D" id="3.10.450.530">
    <property type="entry name" value="Ribonuclease toxin, BrnT, of type II toxin-antitoxin system"/>
    <property type="match status" value="1"/>
</dbReference>
<dbReference type="Proteomes" id="UP000238701">
    <property type="component" value="Unassembled WGS sequence"/>
</dbReference>
<gene>
    <name evidence="2" type="ORF">SBA1_190017</name>
</gene>
<feature type="compositionally biased region" description="Basic residues" evidence="1">
    <location>
        <begin position="107"/>
        <end position="125"/>
    </location>
</feature>
<evidence type="ECO:0000313" key="3">
    <source>
        <dbReference type="Proteomes" id="UP000238701"/>
    </source>
</evidence>
<accession>A0A2U3KDY0</accession>
<sequence>MELLRRRKRLCVLNGTTKRDRRNLLKHGFRFETATLVFDDLHALTQRDESASEEERWITLGSVSPGTVLFVVHKSSERGNEEVIRIISARAATPRERRAYEEAKQGTKTRHRRSCGNQRRRYRPH</sequence>
<evidence type="ECO:0008006" key="4">
    <source>
        <dbReference type="Google" id="ProtNLM"/>
    </source>
</evidence>
<protein>
    <recommendedName>
        <fullName evidence="4">BrnT family toxin</fullName>
    </recommendedName>
</protein>
<dbReference type="Pfam" id="PF04365">
    <property type="entry name" value="BrnT_toxin"/>
    <property type="match status" value="1"/>
</dbReference>
<name>A0A2U3KDY0_9BACT</name>
<evidence type="ECO:0000256" key="1">
    <source>
        <dbReference type="SAM" id="MobiDB-lite"/>
    </source>
</evidence>
<dbReference type="EMBL" id="OMOD01000101">
    <property type="protein sequence ID" value="SPF37885.1"/>
    <property type="molecule type" value="Genomic_DNA"/>
</dbReference>